<keyword evidence="3" id="KW-1185">Reference proteome</keyword>
<name>A0AAW1H3I4_POPJA</name>
<dbReference type="SUPFAM" id="SSF82866">
    <property type="entry name" value="Multidrug efflux transporter AcrB transmembrane domain"/>
    <property type="match status" value="1"/>
</dbReference>
<dbReference type="GO" id="GO:0042910">
    <property type="term" value="F:xenobiotic transmembrane transporter activity"/>
    <property type="evidence" value="ECO:0007669"/>
    <property type="project" value="TreeGrafter"/>
</dbReference>
<feature type="transmembrane region" description="Helical" evidence="1">
    <location>
        <begin position="156"/>
        <end position="173"/>
    </location>
</feature>
<dbReference type="PANTHER" id="PTHR32063">
    <property type="match status" value="1"/>
</dbReference>
<keyword evidence="1" id="KW-0472">Membrane</keyword>
<evidence type="ECO:0000256" key="1">
    <source>
        <dbReference type="SAM" id="Phobius"/>
    </source>
</evidence>
<proteinExistence type="predicted"/>
<feature type="transmembrane region" description="Helical" evidence="1">
    <location>
        <begin position="180"/>
        <end position="201"/>
    </location>
</feature>
<dbReference type="Gene3D" id="3.30.2090.10">
    <property type="entry name" value="Multidrug efflux transporter AcrB TolC docking domain, DN and DC subdomains"/>
    <property type="match status" value="1"/>
</dbReference>
<dbReference type="InterPro" id="IPR001036">
    <property type="entry name" value="Acrflvin-R"/>
</dbReference>
<feature type="non-terminal residue" evidence="2">
    <location>
        <position position="205"/>
    </location>
</feature>
<reference evidence="2 3" key="1">
    <citation type="journal article" date="2024" name="BMC Genomics">
        <title>De novo assembly and annotation of Popillia japonica's genome with initial clues to its potential as an invasive pest.</title>
        <authorList>
            <person name="Cucini C."/>
            <person name="Boschi S."/>
            <person name="Funari R."/>
            <person name="Cardaioli E."/>
            <person name="Iannotti N."/>
            <person name="Marturano G."/>
            <person name="Paoli F."/>
            <person name="Bruttini M."/>
            <person name="Carapelli A."/>
            <person name="Frati F."/>
            <person name="Nardi F."/>
        </authorList>
    </citation>
    <scope>NUCLEOTIDE SEQUENCE [LARGE SCALE GENOMIC DNA]</scope>
    <source>
        <strain evidence="2">DMR45628</strain>
    </source>
</reference>
<keyword evidence="1" id="KW-1133">Transmembrane helix</keyword>
<dbReference type="Gene3D" id="1.20.1640.10">
    <property type="entry name" value="Multidrug efflux transporter AcrB transmembrane domain"/>
    <property type="match status" value="1"/>
</dbReference>
<dbReference type="Gene3D" id="3.30.70.1440">
    <property type="entry name" value="Multidrug efflux transporter AcrB pore domain"/>
    <property type="match status" value="1"/>
</dbReference>
<dbReference type="Proteomes" id="UP001458880">
    <property type="component" value="Unassembled WGS sequence"/>
</dbReference>
<evidence type="ECO:0000313" key="3">
    <source>
        <dbReference type="Proteomes" id="UP001458880"/>
    </source>
</evidence>
<dbReference type="PANTHER" id="PTHR32063:SF24">
    <property type="entry name" value="CATION EFFLUX SYSTEM (ACRB_ACRD_ACRF FAMILY)"/>
    <property type="match status" value="1"/>
</dbReference>
<dbReference type="AlphaFoldDB" id="A0AAW1H3I4"/>
<dbReference type="EMBL" id="JASPKY010002514">
    <property type="protein sequence ID" value="KAK9670718.1"/>
    <property type="molecule type" value="Genomic_DNA"/>
</dbReference>
<sequence length="205" mass="22445">MRQTAAVCDSMRHLLMNDDRVLSVTSFVGTSSPRFNSGYSPNMPSKNYGQFIVNTKSNEATQEVENTYIPTAAGEAVPLRQIATVSADWREGQINRRNGVFTVTVRADLKRGENANTVQVKVSKIVDEVKSKPEYNGVNIAYGGLAGSDSETTPRIFSALMIAVFIIYLILVFHYKKISLANLTLASTALCLFGAAFGIWITGHE</sequence>
<dbReference type="Pfam" id="PF00873">
    <property type="entry name" value="ACR_tran"/>
    <property type="match status" value="1"/>
</dbReference>
<dbReference type="GO" id="GO:0005886">
    <property type="term" value="C:plasma membrane"/>
    <property type="evidence" value="ECO:0007669"/>
    <property type="project" value="TreeGrafter"/>
</dbReference>
<gene>
    <name evidence="2" type="ORF">QE152_g41253</name>
</gene>
<comment type="caution">
    <text evidence="2">The sequence shown here is derived from an EMBL/GenBank/DDBJ whole genome shotgun (WGS) entry which is preliminary data.</text>
</comment>
<protein>
    <submittedName>
        <fullName evidence="2">AcrB/AcrD/AcrF family</fullName>
    </submittedName>
</protein>
<evidence type="ECO:0000313" key="2">
    <source>
        <dbReference type="EMBL" id="KAK9670718.1"/>
    </source>
</evidence>
<accession>A0AAW1H3I4</accession>
<keyword evidence="1" id="KW-0812">Transmembrane</keyword>
<dbReference type="InterPro" id="IPR027463">
    <property type="entry name" value="AcrB_DN_DC_subdom"/>
</dbReference>
<organism evidence="2 3">
    <name type="scientific">Popillia japonica</name>
    <name type="common">Japanese beetle</name>
    <dbReference type="NCBI Taxonomy" id="7064"/>
    <lineage>
        <taxon>Eukaryota</taxon>
        <taxon>Metazoa</taxon>
        <taxon>Ecdysozoa</taxon>
        <taxon>Arthropoda</taxon>
        <taxon>Hexapoda</taxon>
        <taxon>Insecta</taxon>
        <taxon>Pterygota</taxon>
        <taxon>Neoptera</taxon>
        <taxon>Endopterygota</taxon>
        <taxon>Coleoptera</taxon>
        <taxon>Polyphaga</taxon>
        <taxon>Scarabaeiformia</taxon>
        <taxon>Scarabaeidae</taxon>
        <taxon>Rutelinae</taxon>
        <taxon>Popillia</taxon>
    </lineage>
</organism>